<evidence type="ECO:0000313" key="2">
    <source>
        <dbReference type="EnsemblPlants" id="Solyc05g052365.1.1"/>
    </source>
</evidence>
<sequence length="84" mass="8885">MTVHPLTGTLAVFLRGGTDGKSVEKTPGTSTFLGLLNLVVKAVAVVVSLYAGNNGKMGLVVVQLEEQDDFLYSRMAVAVRAKFS</sequence>
<accession>A0A3Q7GLG8</accession>
<reference evidence="2" key="2">
    <citation type="submission" date="2019-01" db="UniProtKB">
        <authorList>
            <consortium name="EnsemblPlants"/>
        </authorList>
    </citation>
    <scope>IDENTIFICATION</scope>
    <source>
        <strain evidence="2">cv. Heinz 1706</strain>
    </source>
</reference>
<feature type="transmembrane region" description="Helical" evidence="1">
    <location>
        <begin position="32"/>
        <end position="51"/>
    </location>
</feature>
<proteinExistence type="predicted"/>
<dbReference type="Proteomes" id="UP000004994">
    <property type="component" value="Chromosome 5"/>
</dbReference>
<keyword evidence="1" id="KW-0812">Transmembrane</keyword>
<keyword evidence="1" id="KW-0472">Membrane</keyword>
<name>A0A3Q7GLG8_SOLLC</name>
<dbReference type="Gramene" id="Solyc05g052365.1.1">
    <property type="protein sequence ID" value="Solyc05g052365.1.1"/>
    <property type="gene ID" value="Solyc05g052365.1"/>
</dbReference>
<evidence type="ECO:0000313" key="3">
    <source>
        <dbReference type="Proteomes" id="UP000004994"/>
    </source>
</evidence>
<dbReference type="InParanoid" id="A0A3Q7GLG8"/>
<reference evidence="2" key="1">
    <citation type="journal article" date="2012" name="Nature">
        <title>The tomato genome sequence provides insights into fleshy fruit evolution.</title>
        <authorList>
            <consortium name="Tomato Genome Consortium"/>
        </authorList>
    </citation>
    <scope>NUCLEOTIDE SEQUENCE [LARGE SCALE GENOMIC DNA]</scope>
    <source>
        <strain evidence="2">cv. Heinz 1706</strain>
    </source>
</reference>
<keyword evidence="1" id="KW-1133">Transmembrane helix</keyword>
<keyword evidence="3" id="KW-1185">Reference proteome</keyword>
<dbReference type="EnsemblPlants" id="Solyc05g052365.1.1">
    <property type="protein sequence ID" value="Solyc05g052365.1.1"/>
    <property type="gene ID" value="Solyc05g052365.1"/>
</dbReference>
<organism evidence="2">
    <name type="scientific">Solanum lycopersicum</name>
    <name type="common">Tomato</name>
    <name type="synonym">Lycopersicon esculentum</name>
    <dbReference type="NCBI Taxonomy" id="4081"/>
    <lineage>
        <taxon>Eukaryota</taxon>
        <taxon>Viridiplantae</taxon>
        <taxon>Streptophyta</taxon>
        <taxon>Embryophyta</taxon>
        <taxon>Tracheophyta</taxon>
        <taxon>Spermatophyta</taxon>
        <taxon>Magnoliopsida</taxon>
        <taxon>eudicotyledons</taxon>
        <taxon>Gunneridae</taxon>
        <taxon>Pentapetalae</taxon>
        <taxon>asterids</taxon>
        <taxon>lamiids</taxon>
        <taxon>Solanales</taxon>
        <taxon>Solanaceae</taxon>
        <taxon>Solanoideae</taxon>
        <taxon>Solaneae</taxon>
        <taxon>Solanum</taxon>
        <taxon>Solanum subgen. Lycopersicon</taxon>
    </lineage>
</organism>
<evidence type="ECO:0000256" key="1">
    <source>
        <dbReference type="SAM" id="Phobius"/>
    </source>
</evidence>
<protein>
    <submittedName>
        <fullName evidence="2">Uncharacterized protein</fullName>
    </submittedName>
</protein>
<dbReference type="AlphaFoldDB" id="A0A3Q7GLG8"/>